<dbReference type="RefSeq" id="XP_027191366.1">
    <property type="nucleotide sequence ID" value="XM_027335565.1"/>
</dbReference>
<organism evidence="1 2">
    <name type="scientific">Cicer arietinum</name>
    <name type="common">Chickpea</name>
    <name type="synonym">Garbanzo</name>
    <dbReference type="NCBI Taxonomy" id="3827"/>
    <lineage>
        <taxon>Eukaryota</taxon>
        <taxon>Viridiplantae</taxon>
        <taxon>Streptophyta</taxon>
        <taxon>Embryophyta</taxon>
        <taxon>Tracheophyta</taxon>
        <taxon>Spermatophyta</taxon>
        <taxon>Magnoliopsida</taxon>
        <taxon>eudicotyledons</taxon>
        <taxon>Gunneridae</taxon>
        <taxon>Pentapetalae</taxon>
        <taxon>rosids</taxon>
        <taxon>fabids</taxon>
        <taxon>Fabales</taxon>
        <taxon>Fabaceae</taxon>
        <taxon>Papilionoideae</taxon>
        <taxon>50 kb inversion clade</taxon>
        <taxon>NPAAA clade</taxon>
        <taxon>Hologalegina</taxon>
        <taxon>IRL clade</taxon>
        <taxon>Cicereae</taxon>
        <taxon>Cicer</taxon>
    </lineage>
</organism>
<name>A0A3Q7Y1L1_CICAR</name>
<dbReference type="InterPro" id="IPR038971">
    <property type="entry name" value="SMR11/SMR16"/>
</dbReference>
<dbReference type="PANTHER" id="PTHR36310">
    <property type="entry name" value="CYCLIN-DEPENDENT PROTEIN KINASE INHIBITOR SMR11"/>
    <property type="match status" value="1"/>
</dbReference>
<gene>
    <name evidence="2" type="primary">LOC113787084</name>
</gene>
<dbReference type="Proteomes" id="UP000087171">
    <property type="component" value="Chromosome Ca6"/>
</dbReference>
<dbReference type="KEGG" id="cam:113787084"/>
<evidence type="ECO:0000313" key="1">
    <source>
        <dbReference type="Proteomes" id="UP000087171"/>
    </source>
</evidence>
<protein>
    <submittedName>
        <fullName evidence="2">Uncharacterized protein LOC113787084</fullName>
    </submittedName>
</protein>
<reference evidence="1" key="1">
    <citation type="journal article" date="2013" name="Nat. Biotechnol.">
        <title>Draft genome sequence of chickpea (Cicer arietinum) provides a resource for trait improvement.</title>
        <authorList>
            <person name="Varshney R.K."/>
            <person name="Song C."/>
            <person name="Saxena R.K."/>
            <person name="Azam S."/>
            <person name="Yu S."/>
            <person name="Sharpe A.G."/>
            <person name="Cannon S."/>
            <person name="Baek J."/>
            <person name="Rosen B.D."/>
            <person name="Tar'an B."/>
            <person name="Millan T."/>
            <person name="Zhang X."/>
            <person name="Ramsay L.D."/>
            <person name="Iwata A."/>
            <person name="Wang Y."/>
            <person name="Nelson W."/>
            <person name="Farmer A.D."/>
            <person name="Gaur P.M."/>
            <person name="Soderlund C."/>
            <person name="Penmetsa R.V."/>
            <person name="Xu C."/>
            <person name="Bharti A.K."/>
            <person name="He W."/>
            <person name="Winter P."/>
            <person name="Zhao S."/>
            <person name="Hane J.K."/>
            <person name="Carrasquilla-Garcia N."/>
            <person name="Condie J.A."/>
            <person name="Upadhyaya H.D."/>
            <person name="Luo M.C."/>
            <person name="Thudi M."/>
            <person name="Gowda C.L."/>
            <person name="Singh N.P."/>
            <person name="Lichtenzveig J."/>
            <person name="Gali K.K."/>
            <person name="Rubio J."/>
            <person name="Nadarajan N."/>
            <person name="Dolezel J."/>
            <person name="Bansal K.C."/>
            <person name="Xu X."/>
            <person name="Edwards D."/>
            <person name="Zhang G."/>
            <person name="Kahl G."/>
            <person name="Gil J."/>
            <person name="Singh K.B."/>
            <person name="Datta S.K."/>
            <person name="Jackson S.A."/>
            <person name="Wang J."/>
            <person name="Cook D.R."/>
        </authorList>
    </citation>
    <scope>NUCLEOTIDE SEQUENCE [LARGE SCALE GENOMIC DNA]</scope>
    <source>
        <strain evidence="1">cv. CDC Frontier</strain>
    </source>
</reference>
<evidence type="ECO:0000313" key="2">
    <source>
        <dbReference type="RefSeq" id="XP_027191366.1"/>
    </source>
</evidence>
<reference evidence="2" key="2">
    <citation type="submission" date="2025-08" db="UniProtKB">
        <authorList>
            <consortium name="RefSeq"/>
        </authorList>
    </citation>
    <scope>IDENTIFICATION</scope>
    <source>
        <tissue evidence="2">Etiolated seedlings</tissue>
    </source>
</reference>
<proteinExistence type="predicted"/>
<sequence>MDLFKEKQDAMEVNMVVDVSSPKANNEKVDPITPDNMIKRVDSEFQSPPTLTVVRKQLSGVHIDFDNASPRTPKGVIFDPFAPGPEDILARAPHSRKYHEEMRNNAARKLHFCSSPLYADSVSNQKQ</sequence>
<keyword evidence="1" id="KW-1185">Reference proteome</keyword>
<accession>A0A3Q7Y1L1</accession>
<dbReference type="AlphaFoldDB" id="A0A3Q7Y1L1"/>
<dbReference type="OrthoDB" id="777328at2759"/>
<dbReference type="PANTHER" id="PTHR36310:SF1">
    <property type="entry name" value="CYCLIN-DEPENDENT PROTEIN KINASE INHIBITOR SMR11"/>
    <property type="match status" value="1"/>
</dbReference>
<dbReference type="GeneID" id="113787084"/>